<sequence>MIILTKDLRFFSRDRYFYFKRAFLVIALSMLFCFYFFSATSYDGLGGQIIAKFSLLSFACFLITIPTIATDSIVQEQRQQTLALLSLSTISYSSILYEKFFALLAMFYAYYFGIIPLLFVCGCFGGIAPAQILQIVIVQLSFVMVINSIGLLVASFHASYQTQVLAFLVALLWLGTSMLIAIIPDIFAVSPFTTYICQSFSPFLVVEKILATSSWSLTLTNLAIETILTVIFLHMAAKLLRSHILIFNEPQTIKKSKMNTKHDNPIFWRDYYKVYGGNRSFLVRFFLTLFAIPLATYLSHFLFMYLYARPVPFNLLSFTTTGLIITIPCTIFTLFSGCTRSFVRETRRKSFDFLRLTSLSNRQIILGKSRAILFYSAPFIILMIIFSAIFIYFFPKYTQGKWLYITMSVTNLLAIFSCAFCLSSRVKTSGAAAIYTYIIFTILHGATSLVSNFIASSPAANVKIMATYYTLITIGYIIIAILFFEWTNKNLRT</sequence>
<dbReference type="EMBL" id="AP019860">
    <property type="protein sequence ID" value="BBM83199.1"/>
    <property type="molecule type" value="Genomic_DNA"/>
</dbReference>
<evidence type="ECO:0000313" key="2">
    <source>
        <dbReference type="EMBL" id="BBM83199.1"/>
    </source>
</evidence>
<feature type="transmembrane region" description="Helical" evidence="1">
    <location>
        <begin position="434"/>
        <end position="454"/>
    </location>
</feature>
<feature type="transmembrane region" description="Helical" evidence="1">
    <location>
        <begin position="133"/>
        <end position="153"/>
    </location>
</feature>
<name>A0A5S9F363_UABAM</name>
<proteinExistence type="predicted"/>
<feature type="transmembrane region" description="Helical" evidence="1">
    <location>
        <begin position="281"/>
        <end position="307"/>
    </location>
</feature>
<dbReference type="RefSeq" id="WP_151967409.1">
    <property type="nucleotide sequence ID" value="NZ_AP019860.1"/>
</dbReference>
<feature type="transmembrane region" description="Helical" evidence="1">
    <location>
        <begin position="209"/>
        <end position="233"/>
    </location>
</feature>
<keyword evidence="3" id="KW-1185">Reference proteome</keyword>
<keyword evidence="1" id="KW-0812">Transmembrane</keyword>
<feature type="transmembrane region" description="Helical" evidence="1">
    <location>
        <begin position="372"/>
        <end position="395"/>
    </location>
</feature>
<feature type="transmembrane region" description="Helical" evidence="1">
    <location>
        <begin position="165"/>
        <end position="189"/>
    </location>
</feature>
<feature type="transmembrane region" description="Helical" evidence="1">
    <location>
        <begin position="401"/>
        <end position="422"/>
    </location>
</feature>
<feature type="transmembrane region" description="Helical" evidence="1">
    <location>
        <begin position="313"/>
        <end position="338"/>
    </location>
</feature>
<feature type="transmembrane region" description="Helical" evidence="1">
    <location>
        <begin position="466"/>
        <end position="484"/>
    </location>
</feature>
<evidence type="ECO:0000313" key="3">
    <source>
        <dbReference type="Proteomes" id="UP000326354"/>
    </source>
</evidence>
<keyword evidence="1" id="KW-1133">Transmembrane helix</keyword>
<gene>
    <name evidence="2" type="ORF">UABAM_01550</name>
</gene>
<accession>A0A5S9F363</accession>
<keyword evidence="1" id="KW-0472">Membrane</keyword>
<dbReference type="Proteomes" id="UP000326354">
    <property type="component" value="Chromosome"/>
</dbReference>
<dbReference type="KEGG" id="uam:UABAM_01550"/>
<organism evidence="2 3">
    <name type="scientific">Uabimicrobium amorphum</name>
    <dbReference type="NCBI Taxonomy" id="2596890"/>
    <lineage>
        <taxon>Bacteria</taxon>
        <taxon>Pseudomonadati</taxon>
        <taxon>Planctomycetota</taxon>
        <taxon>Candidatus Uabimicrobiia</taxon>
        <taxon>Candidatus Uabimicrobiales</taxon>
        <taxon>Candidatus Uabimicrobiaceae</taxon>
        <taxon>Candidatus Uabimicrobium</taxon>
    </lineage>
</organism>
<feature type="transmembrane region" description="Helical" evidence="1">
    <location>
        <begin position="21"/>
        <end position="37"/>
    </location>
</feature>
<feature type="transmembrane region" description="Helical" evidence="1">
    <location>
        <begin position="100"/>
        <end position="127"/>
    </location>
</feature>
<protein>
    <submittedName>
        <fullName evidence="2">Uncharacterized protein</fullName>
    </submittedName>
</protein>
<dbReference type="AlphaFoldDB" id="A0A5S9F363"/>
<reference evidence="2 3" key="1">
    <citation type="submission" date="2019-08" db="EMBL/GenBank/DDBJ databases">
        <title>Complete genome sequence of Candidatus Uab amorphum.</title>
        <authorList>
            <person name="Shiratori T."/>
            <person name="Suzuki S."/>
            <person name="Kakizawa Y."/>
            <person name="Ishida K."/>
        </authorList>
    </citation>
    <scope>NUCLEOTIDE SEQUENCE [LARGE SCALE GENOMIC DNA]</scope>
    <source>
        <strain evidence="2 3">SRT547</strain>
    </source>
</reference>
<evidence type="ECO:0000256" key="1">
    <source>
        <dbReference type="SAM" id="Phobius"/>
    </source>
</evidence>
<feature type="transmembrane region" description="Helical" evidence="1">
    <location>
        <begin position="49"/>
        <end position="69"/>
    </location>
</feature>